<dbReference type="GO" id="GO:0009279">
    <property type="term" value="C:cell outer membrane"/>
    <property type="evidence" value="ECO:0007669"/>
    <property type="project" value="UniProtKB-SubCell"/>
</dbReference>
<evidence type="ECO:0000256" key="1">
    <source>
        <dbReference type="ARBA" id="ARBA00022729"/>
    </source>
</evidence>
<evidence type="ECO:0000256" key="7">
    <source>
        <dbReference type="SAM" id="MobiDB-lite"/>
    </source>
</evidence>
<dbReference type="Proteomes" id="UP000194141">
    <property type="component" value="Unassembled WGS sequence"/>
</dbReference>
<feature type="chain" id="PRO_5012823867" description="Peptidoglycan-associated lipoprotein" evidence="8">
    <location>
        <begin position="21"/>
        <end position="183"/>
    </location>
</feature>
<dbReference type="PANTHER" id="PTHR30329:SF21">
    <property type="entry name" value="LIPOPROTEIN YIAD-RELATED"/>
    <property type="match status" value="1"/>
</dbReference>
<dbReference type="CDD" id="cd07185">
    <property type="entry name" value="OmpA_C-like"/>
    <property type="match status" value="1"/>
</dbReference>
<keyword evidence="2 6" id="KW-0472">Membrane</keyword>
<dbReference type="SUPFAM" id="SSF103088">
    <property type="entry name" value="OmpA-like"/>
    <property type="match status" value="1"/>
</dbReference>
<evidence type="ECO:0000259" key="9">
    <source>
        <dbReference type="PROSITE" id="PS51123"/>
    </source>
</evidence>
<dbReference type="InterPro" id="IPR006664">
    <property type="entry name" value="OMP_bac"/>
</dbReference>
<dbReference type="RefSeq" id="WP_158090572.1">
    <property type="nucleotide sequence ID" value="NZ_MDSU01000018.1"/>
</dbReference>
<dbReference type="PROSITE" id="PS51257">
    <property type="entry name" value="PROKAR_LIPOPROTEIN"/>
    <property type="match status" value="1"/>
</dbReference>
<proteinExistence type="inferred from homology"/>
<keyword evidence="5 6" id="KW-0449">Lipoprotein</keyword>
<reference evidence="10 11" key="1">
    <citation type="journal article" date="2017" name="Front. Microbiol.">
        <title>Genome Sequence of Desulfurella amilsii Strain TR1 and Comparative Genomics of Desulfurellaceae Family.</title>
        <authorList>
            <person name="Florentino A.P."/>
            <person name="Stams A.J."/>
            <person name="Sanchez-Andrea I."/>
        </authorList>
    </citation>
    <scope>NUCLEOTIDE SEQUENCE [LARGE SCALE GENOMIC DNA]</scope>
    <source>
        <strain evidence="10 11">TR1</strain>
    </source>
</reference>
<dbReference type="InterPro" id="IPR006665">
    <property type="entry name" value="OmpA-like"/>
</dbReference>
<evidence type="ECO:0000256" key="6">
    <source>
        <dbReference type="HAMAP-Rule" id="MF_02204"/>
    </source>
</evidence>
<keyword evidence="3 6" id="KW-0564">Palmitate</keyword>
<keyword evidence="4 6" id="KW-0998">Cell outer membrane</keyword>
<keyword evidence="11" id="KW-1185">Reference proteome</keyword>
<comment type="caution">
    <text evidence="10">The sequence shown here is derived from an EMBL/GenBank/DDBJ whole genome shotgun (WGS) entry which is preliminary data.</text>
</comment>
<accession>A0A1X4XXM0</accession>
<keyword evidence="1 6" id="KW-0732">Signal</keyword>
<dbReference type="EMBL" id="MDSU01000018">
    <property type="protein sequence ID" value="OSS42273.1"/>
    <property type="molecule type" value="Genomic_DNA"/>
</dbReference>
<organism evidence="10 11">
    <name type="scientific">Desulfurella amilsii</name>
    <dbReference type="NCBI Taxonomy" id="1562698"/>
    <lineage>
        <taxon>Bacteria</taxon>
        <taxon>Pseudomonadati</taxon>
        <taxon>Campylobacterota</taxon>
        <taxon>Desulfurellia</taxon>
        <taxon>Desulfurellales</taxon>
        <taxon>Desulfurellaceae</taxon>
        <taxon>Desulfurella</taxon>
    </lineage>
</organism>
<comment type="subcellular location">
    <subcellularLocation>
        <location evidence="6">Cell outer membrane</location>
        <topology evidence="6">Lipid-anchor</topology>
    </subcellularLocation>
</comment>
<dbReference type="InterPro" id="IPR039001">
    <property type="entry name" value="Pal"/>
</dbReference>
<name>A0A1X4XXM0_9BACT</name>
<dbReference type="PANTHER" id="PTHR30329">
    <property type="entry name" value="STATOR ELEMENT OF FLAGELLAR MOTOR COMPLEX"/>
    <property type="match status" value="1"/>
</dbReference>
<feature type="signal peptide" evidence="8">
    <location>
        <begin position="1"/>
        <end position="20"/>
    </location>
</feature>
<comment type="similarity">
    <text evidence="6">Belongs to the Pal lipoprotein family.</text>
</comment>
<dbReference type="PROSITE" id="PS51123">
    <property type="entry name" value="OMPA_2"/>
    <property type="match status" value="1"/>
</dbReference>
<feature type="domain" description="OmpA-like" evidence="9">
    <location>
        <begin position="59"/>
        <end position="183"/>
    </location>
</feature>
<dbReference type="InterPro" id="IPR036737">
    <property type="entry name" value="OmpA-like_sf"/>
</dbReference>
<evidence type="ECO:0000256" key="3">
    <source>
        <dbReference type="ARBA" id="ARBA00023139"/>
    </source>
</evidence>
<gene>
    <name evidence="6" type="primary">pal</name>
    <name evidence="10" type="ORF">DESAMIL20_1826</name>
</gene>
<evidence type="ECO:0000256" key="2">
    <source>
        <dbReference type="ARBA" id="ARBA00023136"/>
    </source>
</evidence>
<dbReference type="STRING" id="1562698.DESAMIL20_1826"/>
<evidence type="ECO:0000256" key="5">
    <source>
        <dbReference type="ARBA" id="ARBA00023288"/>
    </source>
</evidence>
<evidence type="ECO:0000313" key="10">
    <source>
        <dbReference type="EMBL" id="OSS42273.1"/>
    </source>
</evidence>
<evidence type="ECO:0000256" key="4">
    <source>
        <dbReference type="ARBA" id="ARBA00023237"/>
    </source>
</evidence>
<dbReference type="GO" id="GO:0051301">
    <property type="term" value="P:cell division"/>
    <property type="evidence" value="ECO:0007669"/>
    <property type="project" value="InterPro"/>
</dbReference>
<evidence type="ECO:0000313" key="11">
    <source>
        <dbReference type="Proteomes" id="UP000194141"/>
    </source>
</evidence>
<feature type="region of interest" description="Disordered" evidence="7">
    <location>
        <begin position="27"/>
        <end position="56"/>
    </location>
</feature>
<dbReference type="InterPro" id="IPR050330">
    <property type="entry name" value="Bact_OuterMem_StrucFunc"/>
</dbReference>
<dbReference type="Pfam" id="PF00691">
    <property type="entry name" value="OmpA"/>
    <property type="match status" value="1"/>
</dbReference>
<dbReference type="OrthoDB" id="9809164at2"/>
<dbReference type="PRINTS" id="PR01021">
    <property type="entry name" value="OMPADOMAIN"/>
</dbReference>
<evidence type="ECO:0000256" key="8">
    <source>
        <dbReference type="SAM" id="SignalP"/>
    </source>
</evidence>
<protein>
    <recommendedName>
        <fullName evidence="6">Peptidoglycan-associated lipoprotein</fullName>
        <shortName evidence="6">PAL</shortName>
    </recommendedName>
</protein>
<dbReference type="Gene3D" id="3.30.1330.60">
    <property type="entry name" value="OmpA-like domain"/>
    <property type="match status" value="1"/>
</dbReference>
<dbReference type="HAMAP" id="MF_02204">
    <property type="entry name" value="Pal"/>
    <property type="match status" value="1"/>
</dbReference>
<sequence>MRKSVISLAAICCASFLAYGCSTAPKKPIAAKPAPPKQEVQKPTTTPAPTPITTPSVSEEQMLKEIFQRIHFNFNKANLTHIDKWGINQDVPKSLDGISDYMAKHPDIKVKIEGNCDERGTEAYNLALGQRRADSAKNYLVMHGISADRIETLSNGKLKPVDPAQNEYAWAKNRNDQFVILNK</sequence>
<dbReference type="AlphaFoldDB" id="A0A1X4XXM0"/>